<comment type="caution">
    <text evidence="2">The sequence shown here is derived from an EMBL/GenBank/DDBJ whole genome shotgun (WGS) entry which is preliminary data.</text>
</comment>
<evidence type="ECO:0000256" key="1">
    <source>
        <dbReference type="SAM" id="Phobius"/>
    </source>
</evidence>
<name>N1UE15_LEPIR</name>
<reference evidence="2 3" key="1">
    <citation type="submission" date="2013-02" db="EMBL/GenBank/DDBJ databases">
        <authorList>
            <person name="Harkins D.M."/>
            <person name="Durkin A.S."/>
            <person name="Brinkac L.M."/>
            <person name="Haft D.H."/>
            <person name="Selengut J.D."/>
            <person name="Sanka R."/>
            <person name="DePew J."/>
            <person name="Purushe J."/>
            <person name="Picardeau M."/>
            <person name="Werts C."/>
            <person name="Goarant C."/>
            <person name="Vinetz J.M."/>
            <person name="Sutton G.G."/>
            <person name="Nierman W.C."/>
            <person name="Fouts D.E."/>
        </authorList>
    </citation>
    <scope>NUCLEOTIDE SEQUENCE [LARGE SCALE GENOMIC DNA]</scope>
    <source>
        <strain evidence="2 3">200703203</strain>
    </source>
</reference>
<keyword evidence="1" id="KW-0812">Transmembrane</keyword>
<dbReference type="Proteomes" id="UP000012220">
    <property type="component" value="Unassembled WGS sequence"/>
</dbReference>
<dbReference type="AlphaFoldDB" id="N1UE15"/>
<evidence type="ECO:0000313" key="2">
    <source>
        <dbReference type="EMBL" id="EMY24513.1"/>
    </source>
</evidence>
<accession>N1UE15</accession>
<organism evidence="2 3">
    <name type="scientific">Leptospira interrogans serovar Australis str. 200703203</name>
    <dbReference type="NCBI Taxonomy" id="1085541"/>
    <lineage>
        <taxon>Bacteria</taxon>
        <taxon>Pseudomonadati</taxon>
        <taxon>Spirochaetota</taxon>
        <taxon>Spirochaetia</taxon>
        <taxon>Leptospirales</taxon>
        <taxon>Leptospiraceae</taxon>
        <taxon>Leptospira</taxon>
    </lineage>
</organism>
<proteinExistence type="predicted"/>
<evidence type="ECO:0000313" key="3">
    <source>
        <dbReference type="Proteomes" id="UP000012220"/>
    </source>
</evidence>
<dbReference type="BioCyc" id="LINT1085541:G11IQ-3040-MONOMER"/>
<sequence>MRSTSNPSKRIFWIAGITFVVLAILGFTFFLLKKKEPLDLTKEENWVKVFPEAYPQADDITPLPGPFETYQKDGYYTLIDPYPLAQLLKLNSGPRRAFACLALDVTQGVAVVKFLFDRNFYSLQVKRRHGDHYDFVNDGETLSFRLEPELKLQSGIIYMIRYEDYRYFRGDHYYDRGTNSGTNSTGSIVNNMADCIQSVLRQSVNLNKD</sequence>
<dbReference type="EMBL" id="AHNY02000191">
    <property type="protein sequence ID" value="EMY24513.1"/>
    <property type="molecule type" value="Genomic_DNA"/>
</dbReference>
<protein>
    <submittedName>
        <fullName evidence="2">Uncharacterized protein</fullName>
    </submittedName>
</protein>
<gene>
    <name evidence="2" type="ORF">LEP1GSC115_4875</name>
</gene>
<feature type="transmembrane region" description="Helical" evidence="1">
    <location>
        <begin position="12"/>
        <end position="32"/>
    </location>
</feature>
<keyword evidence="1" id="KW-1133">Transmembrane helix</keyword>
<keyword evidence="1" id="KW-0472">Membrane</keyword>